<evidence type="ECO:0000256" key="11">
    <source>
        <dbReference type="ARBA" id="ARBA00022895"/>
    </source>
</evidence>
<dbReference type="GO" id="GO:0007004">
    <property type="term" value="P:telomere maintenance via telomerase"/>
    <property type="evidence" value="ECO:0007669"/>
    <property type="project" value="TreeGrafter"/>
</dbReference>
<dbReference type="CDD" id="cd00340">
    <property type="entry name" value="GSH_Peroxidase"/>
    <property type="match status" value="1"/>
</dbReference>
<dbReference type="Gene3D" id="3.40.30.10">
    <property type="entry name" value="Glutaredoxin"/>
    <property type="match status" value="1"/>
</dbReference>
<dbReference type="SUPFAM" id="SSF52833">
    <property type="entry name" value="Thioredoxin-like"/>
    <property type="match status" value="1"/>
</dbReference>
<evidence type="ECO:0000256" key="13">
    <source>
        <dbReference type="ARBA" id="ARBA00023002"/>
    </source>
</evidence>
<evidence type="ECO:0000256" key="5">
    <source>
        <dbReference type="ARBA" id="ARBA00022559"/>
    </source>
</evidence>
<evidence type="ECO:0000259" key="20">
    <source>
        <dbReference type="PROSITE" id="PS51352"/>
    </source>
</evidence>
<protein>
    <recommendedName>
        <fullName evidence="3 17">Telomerase reverse transcriptase</fullName>
        <ecNumber evidence="17">2.7.7.49</ecNumber>
    </recommendedName>
    <alternativeName>
        <fullName evidence="17">Telomerase catalytic subunit</fullName>
    </alternativeName>
</protein>
<dbReference type="GO" id="GO:0140824">
    <property type="term" value="F:thioredoxin-dependent peroxiredoxin activity"/>
    <property type="evidence" value="ECO:0007669"/>
    <property type="project" value="UniProtKB-EC"/>
</dbReference>
<feature type="region of interest" description="Disordered" evidence="18">
    <location>
        <begin position="1143"/>
        <end position="1165"/>
    </location>
</feature>
<dbReference type="PROSITE" id="PS00460">
    <property type="entry name" value="GLUTATHIONE_PEROXID_1"/>
    <property type="match status" value="1"/>
</dbReference>
<dbReference type="PROSITE" id="PS51355">
    <property type="entry name" value="GLUTATHIONE_PEROXID_3"/>
    <property type="match status" value="1"/>
</dbReference>
<dbReference type="GO" id="GO:0000781">
    <property type="term" value="C:chromosome, telomeric region"/>
    <property type="evidence" value="ECO:0007669"/>
    <property type="project" value="UniProtKB-SubCell"/>
</dbReference>
<dbReference type="Proteomes" id="UP000217199">
    <property type="component" value="Unassembled WGS sequence"/>
</dbReference>
<evidence type="ECO:0000313" key="22">
    <source>
        <dbReference type="Proteomes" id="UP000217199"/>
    </source>
</evidence>
<keyword evidence="13" id="KW-0560">Oxidoreductase</keyword>
<dbReference type="InterPro" id="IPR029759">
    <property type="entry name" value="GPX_AS"/>
</dbReference>
<dbReference type="Gene3D" id="3.30.70.2630">
    <property type="match status" value="1"/>
</dbReference>
<comment type="catalytic activity">
    <reaction evidence="16">
        <text>a hydroperoxide + [thioredoxin]-dithiol = an alcohol + [thioredoxin]-disulfide + H2O</text>
        <dbReference type="Rhea" id="RHEA:62620"/>
        <dbReference type="Rhea" id="RHEA-COMP:10698"/>
        <dbReference type="Rhea" id="RHEA-COMP:10700"/>
        <dbReference type="ChEBI" id="CHEBI:15377"/>
        <dbReference type="ChEBI" id="CHEBI:29950"/>
        <dbReference type="ChEBI" id="CHEBI:30879"/>
        <dbReference type="ChEBI" id="CHEBI:35924"/>
        <dbReference type="ChEBI" id="CHEBI:50058"/>
        <dbReference type="EC" id="1.11.1.24"/>
    </reaction>
</comment>
<dbReference type="PANTHER" id="PTHR12066:SF0">
    <property type="entry name" value="TELOMERASE REVERSE TRANSCRIPTASE"/>
    <property type="match status" value="1"/>
</dbReference>
<dbReference type="InterPro" id="IPR003545">
    <property type="entry name" value="Telomerase_RT"/>
</dbReference>
<keyword evidence="7 17" id="KW-0548">Nucleotidyltransferase</keyword>
<dbReference type="EMBL" id="NBII01000008">
    <property type="protein sequence ID" value="PAV16223.1"/>
    <property type="molecule type" value="Genomic_DNA"/>
</dbReference>
<dbReference type="GO" id="GO:0046872">
    <property type="term" value="F:metal ion binding"/>
    <property type="evidence" value="ECO:0007669"/>
    <property type="project" value="UniProtKB-KW"/>
</dbReference>
<evidence type="ECO:0000256" key="3">
    <source>
        <dbReference type="ARBA" id="ARBA00016182"/>
    </source>
</evidence>
<accession>A0A286U9I3</accession>
<comment type="subcellular location">
    <subcellularLocation>
        <location evidence="17">Nucleus</location>
    </subcellularLocation>
    <subcellularLocation>
        <location evidence="17">Chromosome</location>
        <location evidence="17">Telomere</location>
    </subcellularLocation>
</comment>
<evidence type="ECO:0000313" key="21">
    <source>
        <dbReference type="EMBL" id="PAV16223.1"/>
    </source>
</evidence>
<evidence type="ECO:0000256" key="7">
    <source>
        <dbReference type="ARBA" id="ARBA00022695"/>
    </source>
</evidence>
<feature type="domain" description="Thioredoxin" evidence="20">
    <location>
        <begin position="981"/>
        <end position="1144"/>
    </location>
</feature>
<dbReference type="Pfam" id="PF00078">
    <property type="entry name" value="RVT_1"/>
    <property type="match status" value="1"/>
</dbReference>
<keyword evidence="6 17" id="KW-0808">Transferase</keyword>
<feature type="compositionally biased region" description="Basic residues" evidence="18">
    <location>
        <begin position="817"/>
        <end position="826"/>
    </location>
</feature>
<keyword evidence="12 17" id="KW-0695">RNA-directed DNA polymerase</keyword>
<dbReference type="PRINTS" id="PR01365">
    <property type="entry name" value="TELOMERASERT"/>
</dbReference>
<evidence type="ECO:0000256" key="16">
    <source>
        <dbReference type="ARBA" id="ARBA00049091"/>
    </source>
</evidence>
<comment type="function">
    <text evidence="17">Telomerase is a ribonucleoprotein enzyme essential for the replication of chromosome termini in most eukaryotes. It elongates telomeres. It is a reverse transcriptase that adds simple sequence repeats to chromosome ends by copying a template sequence within the RNA component of the enzyme.</text>
</comment>
<evidence type="ECO:0000256" key="2">
    <source>
        <dbReference type="ARBA" id="ARBA00008001"/>
    </source>
</evidence>
<dbReference type="InterPro" id="IPR013766">
    <property type="entry name" value="Thioredoxin_domain"/>
</dbReference>
<dbReference type="Gene3D" id="1.10.132.70">
    <property type="match status" value="1"/>
</dbReference>
<dbReference type="InterPro" id="IPR000477">
    <property type="entry name" value="RT_dom"/>
</dbReference>
<evidence type="ECO:0000256" key="6">
    <source>
        <dbReference type="ARBA" id="ARBA00022679"/>
    </source>
</evidence>
<dbReference type="EC" id="2.7.7.49" evidence="17"/>
<evidence type="ECO:0000256" key="18">
    <source>
        <dbReference type="SAM" id="MobiDB-lite"/>
    </source>
</evidence>
<feature type="region of interest" description="Disordered" evidence="18">
    <location>
        <begin position="805"/>
        <end position="827"/>
    </location>
</feature>
<dbReference type="Pfam" id="PF12009">
    <property type="entry name" value="Telomerase_RBD"/>
    <property type="match status" value="1"/>
</dbReference>
<feature type="compositionally biased region" description="Low complexity" evidence="18">
    <location>
        <begin position="1145"/>
        <end position="1165"/>
    </location>
</feature>
<proteinExistence type="inferred from homology"/>
<evidence type="ECO:0000256" key="4">
    <source>
        <dbReference type="ARBA" id="ARBA00022454"/>
    </source>
</evidence>
<dbReference type="InterPro" id="IPR049139">
    <property type="entry name" value="TERT_C"/>
</dbReference>
<dbReference type="PROSITE" id="PS51352">
    <property type="entry name" value="THIOREDOXIN_2"/>
    <property type="match status" value="1"/>
</dbReference>
<dbReference type="InParanoid" id="A0A286U9I3"/>
<comment type="similarity">
    <text evidence="1">Belongs to the glutathione peroxidase family.</text>
</comment>
<gene>
    <name evidence="21" type="ORF">PNOK_0784300</name>
</gene>
<keyword evidence="14 17" id="KW-0539">Nucleus</keyword>
<feature type="compositionally biased region" description="Polar residues" evidence="18">
    <location>
        <begin position="184"/>
        <end position="205"/>
    </location>
</feature>
<keyword evidence="22" id="KW-1185">Reference proteome</keyword>
<dbReference type="CDD" id="cd01648">
    <property type="entry name" value="TERT"/>
    <property type="match status" value="1"/>
</dbReference>
<dbReference type="PROSITE" id="PS00763">
    <property type="entry name" value="GLUTATHIONE_PEROXID_2"/>
    <property type="match status" value="1"/>
</dbReference>
<feature type="domain" description="Reverse transcriptase" evidence="19">
    <location>
        <begin position="375"/>
        <end position="704"/>
    </location>
</feature>
<dbReference type="SUPFAM" id="SSF56672">
    <property type="entry name" value="DNA/RNA polymerases"/>
    <property type="match status" value="1"/>
</dbReference>
<comment type="catalytic activity">
    <reaction evidence="15 17">
        <text>DNA(n) + a 2'-deoxyribonucleoside 5'-triphosphate = DNA(n+1) + diphosphate</text>
        <dbReference type="Rhea" id="RHEA:22508"/>
        <dbReference type="Rhea" id="RHEA-COMP:17339"/>
        <dbReference type="Rhea" id="RHEA-COMP:17340"/>
        <dbReference type="ChEBI" id="CHEBI:33019"/>
        <dbReference type="ChEBI" id="CHEBI:61560"/>
        <dbReference type="ChEBI" id="CHEBI:173112"/>
        <dbReference type="EC" id="2.7.7.49"/>
    </reaction>
</comment>
<dbReference type="InterPro" id="IPR021891">
    <property type="entry name" value="Telomerase_RBD"/>
</dbReference>
<comment type="caution">
    <text evidence="21">The sequence shown here is derived from an EMBL/GenBank/DDBJ whole genome shotgun (WGS) entry which is preliminary data.</text>
</comment>
<evidence type="ECO:0000256" key="12">
    <source>
        <dbReference type="ARBA" id="ARBA00022918"/>
    </source>
</evidence>
<dbReference type="SMART" id="SM00975">
    <property type="entry name" value="Telomerase_RBD"/>
    <property type="match status" value="1"/>
</dbReference>
<evidence type="ECO:0000256" key="9">
    <source>
        <dbReference type="ARBA" id="ARBA00022842"/>
    </source>
</evidence>
<dbReference type="FunFam" id="3.40.30.10:FF:000010">
    <property type="entry name" value="Glutathione peroxidase"/>
    <property type="match status" value="1"/>
</dbReference>
<keyword evidence="10" id="KW-0049">Antioxidant</keyword>
<keyword evidence="5" id="KW-0575">Peroxidase</keyword>
<dbReference type="GO" id="GO:0000333">
    <property type="term" value="C:telomerase catalytic core complex"/>
    <property type="evidence" value="ECO:0007669"/>
    <property type="project" value="TreeGrafter"/>
</dbReference>
<keyword evidence="9 17" id="KW-0460">Magnesium</keyword>
<organism evidence="21 22">
    <name type="scientific">Pyrrhoderma noxium</name>
    <dbReference type="NCBI Taxonomy" id="2282107"/>
    <lineage>
        <taxon>Eukaryota</taxon>
        <taxon>Fungi</taxon>
        <taxon>Dikarya</taxon>
        <taxon>Basidiomycota</taxon>
        <taxon>Agaricomycotina</taxon>
        <taxon>Agaricomycetes</taxon>
        <taxon>Hymenochaetales</taxon>
        <taxon>Hymenochaetaceae</taxon>
        <taxon>Pyrrhoderma</taxon>
    </lineage>
</organism>
<dbReference type="AlphaFoldDB" id="A0A286U9I3"/>
<comment type="similarity">
    <text evidence="2 17">Belongs to the reverse transcriptase family. Telomerase subfamily.</text>
</comment>
<dbReference type="Pfam" id="PF00255">
    <property type="entry name" value="GSHPx"/>
    <property type="match status" value="1"/>
</dbReference>
<evidence type="ECO:0000259" key="19">
    <source>
        <dbReference type="PROSITE" id="PS50878"/>
    </source>
</evidence>
<dbReference type="InterPro" id="IPR036249">
    <property type="entry name" value="Thioredoxin-like_sf"/>
</dbReference>
<evidence type="ECO:0000256" key="15">
    <source>
        <dbReference type="ARBA" id="ARBA00048173"/>
    </source>
</evidence>
<evidence type="ECO:0000256" key="14">
    <source>
        <dbReference type="ARBA" id="ARBA00023242"/>
    </source>
</evidence>
<dbReference type="STRING" id="2282107.A0A286U9I3"/>
<dbReference type="Gene3D" id="1.10.357.90">
    <property type="match status" value="1"/>
</dbReference>
<keyword evidence="11 17" id="KW-0779">Telomere</keyword>
<feature type="region of interest" description="Disordered" evidence="18">
    <location>
        <begin position="184"/>
        <end position="216"/>
    </location>
</feature>
<keyword evidence="8 17" id="KW-0479">Metal-binding</keyword>
<keyword evidence="4 17" id="KW-0158">Chromosome</keyword>
<dbReference type="InterPro" id="IPR000889">
    <property type="entry name" value="Glutathione_peroxidase"/>
</dbReference>
<dbReference type="GO" id="GO:0042162">
    <property type="term" value="F:telomeric DNA binding"/>
    <property type="evidence" value="ECO:0007669"/>
    <property type="project" value="TreeGrafter"/>
</dbReference>
<dbReference type="PANTHER" id="PTHR12066">
    <property type="entry name" value="TELOMERASE REVERSE TRANSCRIPTASE"/>
    <property type="match status" value="1"/>
</dbReference>
<evidence type="ECO:0000256" key="10">
    <source>
        <dbReference type="ARBA" id="ARBA00022862"/>
    </source>
</evidence>
<dbReference type="Pfam" id="PF21399">
    <property type="entry name" value="TERT_C"/>
    <property type="match status" value="1"/>
</dbReference>
<name>A0A286U9I3_9AGAM</name>
<reference evidence="21 22" key="1">
    <citation type="journal article" date="2017" name="Mol. Ecol.">
        <title>Comparative and population genomic landscape of Phellinus noxius: A hypervariable fungus causing root rot in trees.</title>
        <authorList>
            <person name="Chung C.L."/>
            <person name="Lee T.J."/>
            <person name="Akiba M."/>
            <person name="Lee H.H."/>
            <person name="Kuo T.H."/>
            <person name="Liu D."/>
            <person name="Ke H.M."/>
            <person name="Yokoi T."/>
            <person name="Roa M.B."/>
            <person name="Lu M.J."/>
            <person name="Chang Y.Y."/>
            <person name="Ann P.J."/>
            <person name="Tsai J.N."/>
            <person name="Chen C.Y."/>
            <person name="Tzean S.S."/>
            <person name="Ota Y."/>
            <person name="Hattori T."/>
            <person name="Sahashi N."/>
            <person name="Liou R.F."/>
            <person name="Kikuchi T."/>
            <person name="Tsai I.J."/>
        </authorList>
    </citation>
    <scope>NUCLEOTIDE SEQUENCE [LARGE SCALE GENOMIC DNA]</scope>
    <source>
        <strain evidence="21 22">FFPRI411160</strain>
    </source>
</reference>
<dbReference type="InterPro" id="IPR043502">
    <property type="entry name" value="DNA/RNA_pol_sf"/>
</dbReference>
<dbReference type="GO" id="GO:0070034">
    <property type="term" value="F:telomerase RNA binding"/>
    <property type="evidence" value="ECO:0007669"/>
    <property type="project" value="TreeGrafter"/>
</dbReference>
<evidence type="ECO:0000256" key="1">
    <source>
        <dbReference type="ARBA" id="ARBA00006926"/>
    </source>
</evidence>
<dbReference type="PROSITE" id="PS50878">
    <property type="entry name" value="RT_POL"/>
    <property type="match status" value="1"/>
</dbReference>
<dbReference type="InterPro" id="IPR029760">
    <property type="entry name" value="GPX_CS"/>
</dbReference>
<dbReference type="GO" id="GO:0003720">
    <property type="term" value="F:telomerase activity"/>
    <property type="evidence" value="ECO:0007669"/>
    <property type="project" value="InterPro"/>
</dbReference>
<dbReference type="OrthoDB" id="289721at2759"/>
<dbReference type="GO" id="GO:0006979">
    <property type="term" value="P:response to oxidative stress"/>
    <property type="evidence" value="ECO:0007669"/>
    <property type="project" value="InterPro"/>
</dbReference>
<evidence type="ECO:0000256" key="8">
    <source>
        <dbReference type="ARBA" id="ARBA00022723"/>
    </source>
</evidence>
<evidence type="ECO:0000256" key="17">
    <source>
        <dbReference type="RuleBase" id="RU365061"/>
    </source>
</evidence>
<sequence length="1165" mass="133517">MISRPLMFYARPSLRAKDAKILLGFSREHVLNRMMSEVWRTKKGLIRDGVHDNLRTEDRDGAFEARHLSKYVFPLQYKLNNVFHPSEDRTQDEILRRHFIDREEEIETKGSCKTPQRLKNVLRVLARLFKRHEKYGYKVLLDKLCPSKLNPDFNGKEADSAVILGLISDDNSENYLQSQLLSSSEDTIPSVPQNSGDVNNTSSMASKGDHPKQKPKFSEFTCRHNEVYLFVRSVTRAVIPHELWGCHHNKKVIMHNVKQLISGGRYENLSLHTVMQGIRTSECEWLLPVSLTSGKLKLSRHTPAETHKRDELMREFVFWYFDQFLVPLLRTTFYITESNAFRSRVLYFRQDDWDILCRPVLDQLAGSTFERIDQHEAENLLQQRRLGYSSVRLLPKESGVRPIVNLRRQGNKNGELNSGQSINQILSAAFQILTFEKINQADKLGSSVFGPNEVYSRLKAFKKKITKPSGEFPKLYFVKVDVKACFDSIEQEKLLSILKDIISEDIYTIQRYGKVYPTTEQPLRNFCRNAIPEYDHPHFLTYAKQLATLLRHVVLADQVVYPHAFREDIIQLLEEHISCNVVKIGQDYYRQRVGIPQGSVLSTLLCSFFYGHLEEEELKFAIDPEKENTLLRLIDDYLFITTDIEEARQFLQIMERGHPEYGCFISRDKTLTNFDHRVGDISQNDLSAVLHPEDQLFPWCGYLFDTRNLSVMSDYSRLYNKPLTDSLTVERSNKPNTRFLQKLMQSVKAKSHIIFTDTSLNTSDAVYINLYQAFILAAMKMHTYVRAAKQAEYGGKGSLAFLPSASETSPATSKGDRKQRQKRTLQKRIENRGSSAFLLKAIRRSVSSTYSAILNKAQGRLAQESGGRCELSQDEVVWLGTHAFYNILKRKSEKLINRSGLISPLNENRHLSTRSRGTALLLLHKYHQNNRILPSLSSTTHKLCHPRLRQSSPTLSLFVSSSREYSSTLSTNQREQQSNKMTAGVDFYSLNAPLPGKDKVYDFDQLKGKVVLIVNVASKCGFTPQYKGLEALYKKFKDRGFVILGFPCNQFGSQEPGTDEEISQFCELNHGVTFPLMQKSDVNGDNTNPVYKWLKDEKAGLLGLTRVKWNFEKFLIDKNGKVAHRWASTKSPESIEPEIEKLLNEGGEAAPATEQAAEQPTSEAN</sequence>